<protein>
    <submittedName>
        <fullName evidence="1">Uncharacterized protein</fullName>
    </submittedName>
</protein>
<dbReference type="Proteomes" id="UP000037069">
    <property type="component" value="Unassembled WGS sequence"/>
</dbReference>
<organism evidence="1 2">
    <name type="scientific">Lucilia cuprina</name>
    <name type="common">Green bottle fly</name>
    <name type="synonym">Australian sheep blowfly</name>
    <dbReference type="NCBI Taxonomy" id="7375"/>
    <lineage>
        <taxon>Eukaryota</taxon>
        <taxon>Metazoa</taxon>
        <taxon>Ecdysozoa</taxon>
        <taxon>Arthropoda</taxon>
        <taxon>Hexapoda</taxon>
        <taxon>Insecta</taxon>
        <taxon>Pterygota</taxon>
        <taxon>Neoptera</taxon>
        <taxon>Endopterygota</taxon>
        <taxon>Diptera</taxon>
        <taxon>Brachycera</taxon>
        <taxon>Muscomorpha</taxon>
        <taxon>Oestroidea</taxon>
        <taxon>Calliphoridae</taxon>
        <taxon>Luciliinae</taxon>
        <taxon>Lucilia</taxon>
    </lineage>
</organism>
<keyword evidence="2" id="KW-1185">Reference proteome</keyword>
<proteinExistence type="predicted"/>
<reference evidence="1 2" key="1">
    <citation type="journal article" date="2015" name="Nat. Commun.">
        <title>Lucilia cuprina genome unlocks parasitic fly biology to underpin future interventions.</title>
        <authorList>
            <person name="Anstead C.A."/>
            <person name="Korhonen P.K."/>
            <person name="Young N.D."/>
            <person name="Hall R.S."/>
            <person name="Jex A.R."/>
            <person name="Murali S.C."/>
            <person name="Hughes D.S."/>
            <person name="Lee S.F."/>
            <person name="Perry T."/>
            <person name="Stroehlein A.J."/>
            <person name="Ansell B.R."/>
            <person name="Breugelmans B."/>
            <person name="Hofmann A."/>
            <person name="Qu J."/>
            <person name="Dugan S."/>
            <person name="Lee S.L."/>
            <person name="Chao H."/>
            <person name="Dinh H."/>
            <person name="Han Y."/>
            <person name="Doddapaneni H.V."/>
            <person name="Worley K.C."/>
            <person name="Muzny D.M."/>
            <person name="Ioannidis P."/>
            <person name="Waterhouse R.M."/>
            <person name="Zdobnov E.M."/>
            <person name="James P.J."/>
            <person name="Bagnall N.H."/>
            <person name="Kotze A.C."/>
            <person name="Gibbs R.A."/>
            <person name="Richards S."/>
            <person name="Batterham P."/>
            <person name="Gasser R.B."/>
        </authorList>
    </citation>
    <scope>NUCLEOTIDE SEQUENCE [LARGE SCALE GENOMIC DNA]</scope>
    <source>
        <strain evidence="1 2">LS</strain>
        <tissue evidence="1">Full body</tissue>
    </source>
</reference>
<evidence type="ECO:0000313" key="1">
    <source>
        <dbReference type="EMBL" id="KNC25874.1"/>
    </source>
</evidence>
<sequence length="220" mass="25606">MKMFHKFINPGEMKRSLWNGKKVCRAAEGFSNVNGKYLFTILLLMTVVLQCLINHNVEAKSVVQRSKKTLKLLQSSSSLIQLRHKRDTFANEHHEQYQTEEDFISPRINPYENIAAEDSDEYYDDNYDILPVGKDNSQSSSLRDQISETAKQIAESFRNMWQSLTDSIRQCIEELRASFTETIVEEDLTPEQLQQLHVAMAEQYHNAKHVDDNEVYENKL</sequence>
<comment type="caution">
    <text evidence="1">The sequence shown here is derived from an EMBL/GenBank/DDBJ whole genome shotgun (WGS) entry which is preliminary data.</text>
</comment>
<accession>A0A0L0C3A1</accession>
<dbReference type="EMBL" id="JRES01001065">
    <property type="protein sequence ID" value="KNC25874.1"/>
    <property type="molecule type" value="Genomic_DNA"/>
</dbReference>
<gene>
    <name evidence="1" type="ORF">FF38_08127</name>
</gene>
<name>A0A0L0C3A1_LUCCU</name>
<dbReference type="OrthoDB" id="8062504at2759"/>
<evidence type="ECO:0000313" key="2">
    <source>
        <dbReference type="Proteomes" id="UP000037069"/>
    </source>
</evidence>
<dbReference type="AlphaFoldDB" id="A0A0L0C3A1"/>